<keyword evidence="3" id="KW-1003">Cell membrane</keyword>
<feature type="transmembrane region" description="Helical" evidence="7">
    <location>
        <begin position="388"/>
        <end position="410"/>
    </location>
</feature>
<evidence type="ECO:0000256" key="3">
    <source>
        <dbReference type="ARBA" id="ARBA00022475"/>
    </source>
</evidence>
<keyword evidence="10" id="KW-1185">Reference proteome</keyword>
<keyword evidence="4 7" id="KW-0812">Transmembrane</keyword>
<feature type="transmembrane region" description="Helical" evidence="7">
    <location>
        <begin position="219"/>
        <end position="243"/>
    </location>
</feature>
<dbReference type="InterPro" id="IPR011701">
    <property type="entry name" value="MFS"/>
</dbReference>
<feature type="domain" description="Major facilitator superfamily (MFS) profile" evidence="8">
    <location>
        <begin position="11"/>
        <end position="418"/>
    </location>
</feature>
<evidence type="ECO:0000256" key="2">
    <source>
        <dbReference type="ARBA" id="ARBA00022448"/>
    </source>
</evidence>
<feature type="transmembrane region" description="Helical" evidence="7">
    <location>
        <begin position="249"/>
        <end position="270"/>
    </location>
</feature>
<dbReference type="PROSITE" id="PS50850">
    <property type="entry name" value="MFS"/>
    <property type="match status" value="1"/>
</dbReference>
<comment type="subcellular location">
    <subcellularLocation>
        <location evidence="1">Cell membrane</location>
        <topology evidence="1">Multi-pass membrane protein</topology>
    </subcellularLocation>
</comment>
<feature type="transmembrane region" description="Helical" evidence="7">
    <location>
        <begin position="52"/>
        <end position="73"/>
    </location>
</feature>
<sequence>MEQNTQAGYKKNRIIILLIALAGMSVYLLPYFRSYYYDAYLAYFGINDMQMGMLGSAYGALAIVGYCLGGWVADRAPLKIVVPGSLIVTGVAGLILLLKPPFPVHVAVYAIWGITTILTFWNPLMKVLRSLSRPEEQARGYALFDMGRGILNFASGIVIMAAFTAACRVVGDHAGMTGLIIFYDLEAIIVGVICYFALRNRLPDFTKEKGEKKTNFGREVLHALKMPTTWMLVIIMFATYGVIISYTYVVPYCTAAFGMSAALAGIMGYAANGFRFAGCWIGGQIADRKGLSAMMLADIALMMVGVAGLMLMPQSMNYMWLLILFIAILCMSMYSAQALHYAVMEEGSYPVETMGAATFIITPLGYGAESVMPLFNGWCLSTFDGVLGYRYMFGGFLVLLAIGFIACLIFRACTKERRAELARLRKEDKNK</sequence>
<dbReference type="Proteomes" id="UP000758652">
    <property type="component" value="Unassembled WGS sequence"/>
</dbReference>
<dbReference type="PANTHER" id="PTHR43124:SF3">
    <property type="entry name" value="CHLORAMPHENICOL EFFLUX PUMP RV0191"/>
    <property type="match status" value="1"/>
</dbReference>
<reference evidence="9 10" key="1">
    <citation type="submission" date="2020-10" db="EMBL/GenBank/DDBJ databases">
        <title>ChiBAC.</title>
        <authorList>
            <person name="Zenner C."/>
            <person name="Hitch T.C.A."/>
            <person name="Clavel T."/>
        </authorList>
    </citation>
    <scope>NUCLEOTIDE SEQUENCE [LARGE SCALE GENOMIC DNA]</scope>
    <source>
        <strain evidence="9 10">DSM 108991</strain>
    </source>
</reference>
<feature type="transmembrane region" description="Helical" evidence="7">
    <location>
        <begin position="149"/>
        <end position="171"/>
    </location>
</feature>
<feature type="transmembrane region" description="Helical" evidence="7">
    <location>
        <begin position="291"/>
        <end position="312"/>
    </location>
</feature>
<dbReference type="EMBL" id="JADCKL010000001">
    <property type="protein sequence ID" value="MBE5061868.1"/>
    <property type="molecule type" value="Genomic_DNA"/>
</dbReference>
<feature type="transmembrane region" description="Helical" evidence="7">
    <location>
        <begin position="104"/>
        <end position="128"/>
    </location>
</feature>
<proteinExistence type="predicted"/>
<evidence type="ECO:0000256" key="4">
    <source>
        <dbReference type="ARBA" id="ARBA00022692"/>
    </source>
</evidence>
<feature type="transmembrane region" description="Helical" evidence="7">
    <location>
        <begin position="318"/>
        <end position="336"/>
    </location>
</feature>
<feature type="transmembrane region" description="Helical" evidence="7">
    <location>
        <begin position="80"/>
        <end position="98"/>
    </location>
</feature>
<evidence type="ECO:0000256" key="7">
    <source>
        <dbReference type="SAM" id="Phobius"/>
    </source>
</evidence>
<feature type="transmembrane region" description="Helical" evidence="7">
    <location>
        <begin position="177"/>
        <end position="198"/>
    </location>
</feature>
<comment type="caution">
    <text evidence="9">The sequence shown here is derived from an EMBL/GenBank/DDBJ whole genome shotgun (WGS) entry which is preliminary data.</text>
</comment>
<accession>A0ABR9RFX4</accession>
<dbReference type="CDD" id="cd06174">
    <property type="entry name" value="MFS"/>
    <property type="match status" value="1"/>
</dbReference>
<protein>
    <submittedName>
        <fullName evidence="9">MFS transporter</fullName>
    </submittedName>
</protein>
<name>A0ABR9RFX4_9FIRM</name>
<evidence type="ECO:0000256" key="6">
    <source>
        <dbReference type="ARBA" id="ARBA00023136"/>
    </source>
</evidence>
<keyword evidence="6 7" id="KW-0472">Membrane</keyword>
<gene>
    <name evidence="9" type="ORF">INF30_01105</name>
</gene>
<dbReference type="InterPro" id="IPR036259">
    <property type="entry name" value="MFS_trans_sf"/>
</dbReference>
<feature type="transmembrane region" description="Helical" evidence="7">
    <location>
        <begin position="12"/>
        <end position="32"/>
    </location>
</feature>
<dbReference type="RefSeq" id="WP_226393966.1">
    <property type="nucleotide sequence ID" value="NZ_JADCKL010000001.1"/>
</dbReference>
<dbReference type="InterPro" id="IPR050189">
    <property type="entry name" value="MFS_Efflux_Transporters"/>
</dbReference>
<dbReference type="Gene3D" id="1.20.1250.20">
    <property type="entry name" value="MFS general substrate transporter like domains"/>
    <property type="match status" value="2"/>
</dbReference>
<dbReference type="SUPFAM" id="SSF103473">
    <property type="entry name" value="MFS general substrate transporter"/>
    <property type="match status" value="1"/>
</dbReference>
<feature type="transmembrane region" description="Helical" evidence="7">
    <location>
        <begin position="348"/>
        <end position="368"/>
    </location>
</feature>
<keyword evidence="5 7" id="KW-1133">Transmembrane helix</keyword>
<keyword evidence="2" id="KW-0813">Transport</keyword>
<evidence type="ECO:0000313" key="10">
    <source>
        <dbReference type="Proteomes" id="UP000758652"/>
    </source>
</evidence>
<dbReference type="Pfam" id="PF07690">
    <property type="entry name" value="MFS_1"/>
    <property type="match status" value="1"/>
</dbReference>
<organism evidence="9 10">
    <name type="scientific">Claveliimonas monacensis</name>
    <dbReference type="NCBI Taxonomy" id="2779351"/>
    <lineage>
        <taxon>Bacteria</taxon>
        <taxon>Bacillati</taxon>
        <taxon>Bacillota</taxon>
        <taxon>Clostridia</taxon>
        <taxon>Lachnospirales</taxon>
        <taxon>Lachnospiraceae</taxon>
        <taxon>Claveliimonas</taxon>
    </lineage>
</organism>
<dbReference type="PANTHER" id="PTHR43124">
    <property type="entry name" value="PURINE EFFLUX PUMP PBUE"/>
    <property type="match status" value="1"/>
</dbReference>
<evidence type="ECO:0000256" key="1">
    <source>
        <dbReference type="ARBA" id="ARBA00004651"/>
    </source>
</evidence>
<evidence type="ECO:0000256" key="5">
    <source>
        <dbReference type="ARBA" id="ARBA00022989"/>
    </source>
</evidence>
<evidence type="ECO:0000259" key="8">
    <source>
        <dbReference type="PROSITE" id="PS50850"/>
    </source>
</evidence>
<dbReference type="InterPro" id="IPR020846">
    <property type="entry name" value="MFS_dom"/>
</dbReference>
<evidence type="ECO:0000313" key="9">
    <source>
        <dbReference type="EMBL" id="MBE5061868.1"/>
    </source>
</evidence>